<dbReference type="EMBL" id="CP001100">
    <property type="protein sequence ID" value="ACF14347.1"/>
    <property type="molecule type" value="Genomic_DNA"/>
</dbReference>
<organism evidence="6 7">
    <name type="scientific">Chloroherpeton thalassium (strain ATCC 35110 / GB-78)</name>
    <dbReference type="NCBI Taxonomy" id="517418"/>
    <lineage>
        <taxon>Bacteria</taxon>
        <taxon>Pseudomonadati</taxon>
        <taxon>Chlorobiota</taxon>
        <taxon>Chlorobiia</taxon>
        <taxon>Chlorobiales</taxon>
        <taxon>Chloroherpetonaceae</taxon>
        <taxon>Chloroherpeton</taxon>
    </lineage>
</organism>
<proteinExistence type="inferred from homology"/>
<dbReference type="InterPro" id="IPR027417">
    <property type="entry name" value="P-loop_NTPase"/>
</dbReference>
<dbReference type="SUPFAM" id="SSF52540">
    <property type="entry name" value="P-loop containing nucleoside triphosphate hydrolases"/>
    <property type="match status" value="1"/>
</dbReference>
<dbReference type="GO" id="GO:0005524">
    <property type="term" value="F:ATP binding"/>
    <property type="evidence" value="ECO:0007669"/>
    <property type="project" value="UniProtKB-KW"/>
</dbReference>
<feature type="domain" description="ABC transporter" evidence="5">
    <location>
        <begin position="5"/>
        <end position="245"/>
    </location>
</feature>
<name>B3QU98_CHLT3</name>
<sequence length="265" mass="29968">MKKIIELRNVTAFRGEKEIYRNLSLEVVSGCNTAILGPNGAGKTTLLKLLSREIYPKQTKESFIRVFGKERWNIWELRSHFGMISHDLQHRYIESATGLNVILSGLYSSIDTWQHQHFEPADIEKAMKIMEDLAICPLRERCFAEMSTGEQRRFLLGRALINEPDALLLDEPTSGLDIKAAFQYLEIIRRLMQTGRTVILVTHHIHEIPPEISRVILLKNGQILDDGEKGATLTSEKLSHLFEVPVHVAKAHGYFQVLPAGSSAG</sequence>
<evidence type="ECO:0000256" key="3">
    <source>
        <dbReference type="ARBA" id="ARBA00022741"/>
    </source>
</evidence>
<dbReference type="PROSITE" id="PS50893">
    <property type="entry name" value="ABC_TRANSPORTER_2"/>
    <property type="match status" value="1"/>
</dbReference>
<keyword evidence="2" id="KW-0813">Transport</keyword>
<dbReference type="GO" id="GO:0016887">
    <property type="term" value="F:ATP hydrolysis activity"/>
    <property type="evidence" value="ECO:0007669"/>
    <property type="project" value="InterPro"/>
</dbReference>
<dbReference type="eggNOG" id="COG1119">
    <property type="taxonomic scope" value="Bacteria"/>
</dbReference>
<evidence type="ECO:0000259" key="5">
    <source>
        <dbReference type="PROSITE" id="PS50893"/>
    </source>
</evidence>
<gene>
    <name evidence="6" type="ordered locus">Ctha_1891</name>
</gene>
<dbReference type="InterPro" id="IPR003593">
    <property type="entry name" value="AAA+_ATPase"/>
</dbReference>
<dbReference type="PANTHER" id="PTHR42734">
    <property type="entry name" value="METAL TRANSPORT SYSTEM ATP-BINDING PROTEIN TM_0124-RELATED"/>
    <property type="match status" value="1"/>
</dbReference>
<dbReference type="PANTHER" id="PTHR42734:SF17">
    <property type="entry name" value="METAL TRANSPORT SYSTEM ATP-BINDING PROTEIN TM_0124-RELATED"/>
    <property type="match status" value="1"/>
</dbReference>
<dbReference type="Pfam" id="PF00005">
    <property type="entry name" value="ABC_tran"/>
    <property type="match status" value="1"/>
</dbReference>
<evidence type="ECO:0000256" key="2">
    <source>
        <dbReference type="ARBA" id="ARBA00022448"/>
    </source>
</evidence>
<dbReference type="SMART" id="SM00382">
    <property type="entry name" value="AAA"/>
    <property type="match status" value="1"/>
</dbReference>
<evidence type="ECO:0000256" key="4">
    <source>
        <dbReference type="ARBA" id="ARBA00022840"/>
    </source>
</evidence>
<dbReference type="AlphaFoldDB" id="B3QU98"/>
<dbReference type="RefSeq" id="WP_012500431.1">
    <property type="nucleotide sequence ID" value="NC_011026.1"/>
</dbReference>
<evidence type="ECO:0000313" key="7">
    <source>
        <dbReference type="Proteomes" id="UP000001208"/>
    </source>
</evidence>
<dbReference type="InterPro" id="IPR050153">
    <property type="entry name" value="Metal_Ion_Import_ABC"/>
</dbReference>
<evidence type="ECO:0000256" key="1">
    <source>
        <dbReference type="ARBA" id="ARBA00005417"/>
    </source>
</evidence>
<dbReference type="OrthoDB" id="9806726at2"/>
<dbReference type="InterPro" id="IPR003439">
    <property type="entry name" value="ABC_transporter-like_ATP-bd"/>
</dbReference>
<keyword evidence="3" id="KW-0547">Nucleotide-binding</keyword>
<comment type="similarity">
    <text evidence="1">Belongs to the ABC transporter superfamily.</text>
</comment>
<keyword evidence="7" id="KW-1185">Reference proteome</keyword>
<dbReference type="Proteomes" id="UP000001208">
    <property type="component" value="Chromosome"/>
</dbReference>
<protein>
    <submittedName>
        <fullName evidence="6">ABC transporter-related protein</fullName>
    </submittedName>
</protein>
<dbReference type="Gene3D" id="3.40.50.300">
    <property type="entry name" value="P-loop containing nucleotide triphosphate hydrolases"/>
    <property type="match status" value="1"/>
</dbReference>
<evidence type="ECO:0000313" key="6">
    <source>
        <dbReference type="EMBL" id="ACF14347.1"/>
    </source>
</evidence>
<reference evidence="6 7" key="1">
    <citation type="submission" date="2008-06" db="EMBL/GenBank/DDBJ databases">
        <title>Complete sequence of Chloroherpeton thalassium ATCC 35110.</title>
        <authorList>
            <consortium name="US DOE Joint Genome Institute"/>
            <person name="Lucas S."/>
            <person name="Copeland A."/>
            <person name="Lapidus A."/>
            <person name="Glavina del Rio T."/>
            <person name="Dalin E."/>
            <person name="Tice H."/>
            <person name="Bruce D."/>
            <person name="Goodwin L."/>
            <person name="Pitluck S."/>
            <person name="Schmutz J."/>
            <person name="Larimer F."/>
            <person name="Land M."/>
            <person name="Hauser L."/>
            <person name="Kyrpides N."/>
            <person name="Mikhailova N."/>
            <person name="Liu Z."/>
            <person name="Li T."/>
            <person name="Zhao F."/>
            <person name="Overmann J."/>
            <person name="Bryant D.A."/>
            <person name="Richardson P."/>
        </authorList>
    </citation>
    <scope>NUCLEOTIDE SEQUENCE [LARGE SCALE GENOMIC DNA]</scope>
    <source>
        <strain evidence="7">ATCC 35110 / GB-78</strain>
    </source>
</reference>
<dbReference type="STRING" id="517418.Ctha_1891"/>
<dbReference type="HOGENOM" id="CLU_000604_1_11_10"/>
<dbReference type="KEGG" id="cts:Ctha_1891"/>
<keyword evidence="4" id="KW-0067">ATP-binding</keyword>
<accession>B3QU98</accession>